<keyword evidence="1" id="KW-1133">Transmembrane helix</keyword>
<gene>
    <name evidence="2" type="ORF">ACFSJ3_03970</name>
</gene>
<name>A0ABW4XK29_9GAMM</name>
<feature type="transmembrane region" description="Helical" evidence="1">
    <location>
        <begin position="43"/>
        <end position="62"/>
    </location>
</feature>
<evidence type="ECO:0000313" key="2">
    <source>
        <dbReference type="EMBL" id="MFD2095129.1"/>
    </source>
</evidence>
<proteinExistence type="predicted"/>
<evidence type="ECO:0000256" key="1">
    <source>
        <dbReference type="SAM" id="Phobius"/>
    </source>
</evidence>
<dbReference type="Proteomes" id="UP001597380">
    <property type="component" value="Unassembled WGS sequence"/>
</dbReference>
<reference evidence="3" key="1">
    <citation type="journal article" date="2019" name="Int. J. Syst. Evol. Microbiol.">
        <title>The Global Catalogue of Microorganisms (GCM) 10K type strain sequencing project: providing services to taxonomists for standard genome sequencing and annotation.</title>
        <authorList>
            <consortium name="The Broad Institute Genomics Platform"/>
            <consortium name="The Broad Institute Genome Sequencing Center for Infectious Disease"/>
            <person name="Wu L."/>
            <person name="Ma J."/>
        </authorList>
    </citation>
    <scope>NUCLEOTIDE SEQUENCE [LARGE SCALE GENOMIC DNA]</scope>
    <source>
        <strain evidence="3">CGMCC 1.10992</strain>
    </source>
</reference>
<accession>A0ABW4XK29</accession>
<dbReference type="EMBL" id="JBHUHT010000008">
    <property type="protein sequence ID" value="MFD2095129.1"/>
    <property type="molecule type" value="Genomic_DNA"/>
</dbReference>
<sequence>MPVSKFITVGALFIGTLVALVGKLWIFLPFYVLAVFAAWGQSYFWSAMGGVVTVSSFSYFYYFNDHPFFLFTALIGAVLTGFYDLFYGSGVIFDFIRFWSKTDRDPFF</sequence>
<feature type="transmembrane region" description="Helical" evidence="1">
    <location>
        <begin position="6"/>
        <end position="36"/>
    </location>
</feature>
<keyword evidence="3" id="KW-1185">Reference proteome</keyword>
<protein>
    <submittedName>
        <fullName evidence="2">Uncharacterized protein</fullName>
    </submittedName>
</protein>
<evidence type="ECO:0000313" key="3">
    <source>
        <dbReference type="Proteomes" id="UP001597380"/>
    </source>
</evidence>
<feature type="transmembrane region" description="Helical" evidence="1">
    <location>
        <begin position="68"/>
        <end position="96"/>
    </location>
</feature>
<organism evidence="2 3">
    <name type="scientific">Corallincola platygyrae</name>
    <dbReference type="NCBI Taxonomy" id="1193278"/>
    <lineage>
        <taxon>Bacteria</taxon>
        <taxon>Pseudomonadati</taxon>
        <taxon>Pseudomonadota</taxon>
        <taxon>Gammaproteobacteria</taxon>
        <taxon>Alteromonadales</taxon>
        <taxon>Psychromonadaceae</taxon>
        <taxon>Corallincola</taxon>
    </lineage>
</organism>
<keyword evidence="1" id="KW-0812">Transmembrane</keyword>
<comment type="caution">
    <text evidence="2">The sequence shown here is derived from an EMBL/GenBank/DDBJ whole genome shotgun (WGS) entry which is preliminary data.</text>
</comment>
<keyword evidence="1" id="KW-0472">Membrane</keyword>
<dbReference type="RefSeq" id="WP_345338284.1">
    <property type="nucleotide sequence ID" value="NZ_BAABLI010000005.1"/>
</dbReference>